<keyword evidence="8 9" id="KW-0472">Membrane</keyword>
<keyword evidence="12" id="KW-1185">Reference proteome</keyword>
<evidence type="ECO:0000256" key="6">
    <source>
        <dbReference type="ARBA" id="ARBA00022777"/>
    </source>
</evidence>
<dbReference type="RefSeq" id="WP_145084130.1">
    <property type="nucleotide sequence ID" value="NZ_VLKH01000007.1"/>
</dbReference>
<comment type="catalytic activity">
    <reaction evidence="1">
        <text>ATP + protein L-histidine = ADP + protein N-phospho-L-histidine.</text>
        <dbReference type="EC" id="2.7.13.3"/>
    </reaction>
</comment>
<dbReference type="OrthoDB" id="9813151at2"/>
<evidence type="ECO:0000256" key="1">
    <source>
        <dbReference type="ARBA" id="ARBA00000085"/>
    </source>
</evidence>
<name>A0A562J734_9FIRM</name>
<dbReference type="Proteomes" id="UP000315343">
    <property type="component" value="Unassembled WGS sequence"/>
</dbReference>
<dbReference type="GO" id="GO:0000155">
    <property type="term" value="F:phosphorelay sensor kinase activity"/>
    <property type="evidence" value="ECO:0007669"/>
    <property type="project" value="InterPro"/>
</dbReference>
<evidence type="ECO:0000256" key="2">
    <source>
        <dbReference type="ARBA" id="ARBA00004370"/>
    </source>
</evidence>
<dbReference type="Gene3D" id="3.30.565.10">
    <property type="entry name" value="Histidine kinase-like ATPase, C-terminal domain"/>
    <property type="match status" value="1"/>
</dbReference>
<evidence type="ECO:0000256" key="4">
    <source>
        <dbReference type="ARBA" id="ARBA00022553"/>
    </source>
</evidence>
<comment type="caution">
    <text evidence="11">The sequence shown here is derived from an EMBL/GenBank/DDBJ whole genome shotgun (WGS) entry which is preliminary data.</text>
</comment>
<dbReference type="InterPro" id="IPR050351">
    <property type="entry name" value="BphY/WalK/GraS-like"/>
</dbReference>
<keyword evidence="4" id="KW-0597">Phosphoprotein</keyword>
<dbReference type="FunFam" id="3.30.565.10:FF:000006">
    <property type="entry name" value="Sensor histidine kinase WalK"/>
    <property type="match status" value="1"/>
</dbReference>
<evidence type="ECO:0000256" key="3">
    <source>
        <dbReference type="ARBA" id="ARBA00012438"/>
    </source>
</evidence>
<sequence>MKKRMFLMITLISVAASLLACILTSFVYYGFYSEDAKNQIKTITELSREPEKWGDEESVKSSVNNILKSVDYTMRFTIVDKSGVVVYDNWASGETLDNHGNRPEIKNAFAYGYGDDTRYSNTISSDMYYFAVKLNDNRVLRISREIKSINSVFAGVIPLLAVLFVMLFAVVYACANEFTKKILKPVNEMTSALDDMLEGNNVQEIKIYDEFRPLSHKIKDQKIKISEYVDELRHERDTIGIITENMKEGFILINRHKNILSINQSGKNMMRNYNFNLQGSRNILELTRNAEIIENIDTAIRENTHLTFDMDTGKNFYRYYFSPVKEQSESMVTGLLILIEDVTFQKKAEIMRSEFSANVSHELKTPLTTMIGFAEMIKEGLITDSDSIKKYCGMIHKEGLRLISLIEDIIRLSKIEEGIDGYEYNEVNLKETAEEVVNLLRHKAEDNNVTLTLKSEKVIMEANKNYISELLYNLVDNGIKYNKKGGKVDVEIFKRGVFINIVVKDTGTGIPEEHQLRVFERFYRVDKSRSKETGGTGLGLSIVKHIAELYDGAIDLKSWENVGTQITVQFPSKEV</sequence>
<dbReference type="InterPro" id="IPR005467">
    <property type="entry name" value="His_kinase_dom"/>
</dbReference>
<dbReference type="CDD" id="cd00075">
    <property type="entry name" value="HATPase"/>
    <property type="match status" value="1"/>
</dbReference>
<evidence type="ECO:0000256" key="8">
    <source>
        <dbReference type="ARBA" id="ARBA00023136"/>
    </source>
</evidence>
<protein>
    <recommendedName>
        <fullName evidence="3">histidine kinase</fullName>
        <ecNumber evidence="3">2.7.13.3</ecNumber>
    </recommendedName>
</protein>
<dbReference type="Gene3D" id="3.30.450.20">
    <property type="entry name" value="PAS domain"/>
    <property type="match status" value="1"/>
</dbReference>
<dbReference type="CDD" id="cd00082">
    <property type="entry name" value="HisKA"/>
    <property type="match status" value="1"/>
</dbReference>
<evidence type="ECO:0000256" key="7">
    <source>
        <dbReference type="ARBA" id="ARBA00023012"/>
    </source>
</evidence>
<gene>
    <name evidence="11" type="ORF">LY60_02507</name>
</gene>
<dbReference type="GO" id="GO:0005886">
    <property type="term" value="C:plasma membrane"/>
    <property type="evidence" value="ECO:0007669"/>
    <property type="project" value="TreeGrafter"/>
</dbReference>
<dbReference type="EC" id="2.7.13.3" evidence="3"/>
<dbReference type="Pfam" id="PF02518">
    <property type="entry name" value="HATPase_c"/>
    <property type="match status" value="1"/>
</dbReference>
<evidence type="ECO:0000313" key="11">
    <source>
        <dbReference type="EMBL" id="TWH78981.1"/>
    </source>
</evidence>
<dbReference type="FunFam" id="1.10.287.130:FF:000001">
    <property type="entry name" value="Two-component sensor histidine kinase"/>
    <property type="match status" value="1"/>
</dbReference>
<dbReference type="InterPro" id="IPR003594">
    <property type="entry name" value="HATPase_dom"/>
</dbReference>
<feature type="domain" description="Histidine kinase" evidence="10">
    <location>
        <begin position="358"/>
        <end position="574"/>
    </location>
</feature>
<dbReference type="PANTHER" id="PTHR45453:SF1">
    <property type="entry name" value="PHOSPHATE REGULON SENSOR PROTEIN PHOR"/>
    <property type="match status" value="1"/>
</dbReference>
<reference evidence="11 12" key="1">
    <citation type="submission" date="2019-07" db="EMBL/GenBank/DDBJ databases">
        <title>Genomic Encyclopedia of Type Strains, Phase I: the one thousand microbial genomes (KMG-I) project.</title>
        <authorList>
            <person name="Kyrpides N."/>
        </authorList>
    </citation>
    <scope>NUCLEOTIDE SEQUENCE [LARGE SCALE GENOMIC DNA]</scope>
    <source>
        <strain evidence="11 12">DSM 13558</strain>
    </source>
</reference>
<keyword evidence="7" id="KW-0902">Two-component regulatory system</keyword>
<keyword evidence="9" id="KW-1133">Transmembrane helix</keyword>
<dbReference type="AlphaFoldDB" id="A0A562J734"/>
<dbReference type="SUPFAM" id="SSF55874">
    <property type="entry name" value="ATPase domain of HSP90 chaperone/DNA topoisomerase II/histidine kinase"/>
    <property type="match status" value="1"/>
</dbReference>
<dbReference type="PROSITE" id="PS50109">
    <property type="entry name" value="HIS_KIN"/>
    <property type="match status" value="1"/>
</dbReference>
<dbReference type="Pfam" id="PF00512">
    <property type="entry name" value="HisKA"/>
    <property type="match status" value="1"/>
</dbReference>
<dbReference type="InterPro" id="IPR036890">
    <property type="entry name" value="HATPase_C_sf"/>
</dbReference>
<dbReference type="InterPro" id="IPR004358">
    <property type="entry name" value="Sig_transdc_His_kin-like_C"/>
</dbReference>
<dbReference type="GO" id="GO:0004721">
    <property type="term" value="F:phosphoprotein phosphatase activity"/>
    <property type="evidence" value="ECO:0007669"/>
    <property type="project" value="TreeGrafter"/>
</dbReference>
<dbReference type="EMBL" id="VLKH01000007">
    <property type="protein sequence ID" value="TWH78981.1"/>
    <property type="molecule type" value="Genomic_DNA"/>
</dbReference>
<dbReference type="SMART" id="SM00387">
    <property type="entry name" value="HATPase_c"/>
    <property type="match status" value="1"/>
</dbReference>
<dbReference type="PRINTS" id="PR00344">
    <property type="entry name" value="BCTRLSENSOR"/>
</dbReference>
<keyword evidence="9" id="KW-0812">Transmembrane</keyword>
<dbReference type="PANTHER" id="PTHR45453">
    <property type="entry name" value="PHOSPHATE REGULON SENSOR PROTEIN PHOR"/>
    <property type="match status" value="1"/>
</dbReference>
<evidence type="ECO:0000313" key="12">
    <source>
        <dbReference type="Proteomes" id="UP000315343"/>
    </source>
</evidence>
<feature type="transmembrane region" description="Helical" evidence="9">
    <location>
        <begin position="6"/>
        <end position="31"/>
    </location>
</feature>
<feature type="transmembrane region" description="Helical" evidence="9">
    <location>
        <begin position="151"/>
        <end position="173"/>
    </location>
</feature>
<dbReference type="SMART" id="SM00388">
    <property type="entry name" value="HisKA"/>
    <property type="match status" value="1"/>
</dbReference>
<dbReference type="SUPFAM" id="SSF47384">
    <property type="entry name" value="Homodimeric domain of signal transducing histidine kinase"/>
    <property type="match status" value="1"/>
</dbReference>
<evidence type="ECO:0000259" key="10">
    <source>
        <dbReference type="PROSITE" id="PS50109"/>
    </source>
</evidence>
<evidence type="ECO:0000256" key="9">
    <source>
        <dbReference type="SAM" id="Phobius"/>
    </source>
</evidence>
<dbReference type="Gene3D" id="1.10.287.130">
    <property type="match status" value="1"/>
</dbReference>
<keyword evidence="5" id="KW-0808">Transferase</keyword>
<proteinExistence type="predicted"/>
<comment type="subcellular location">
    <subcellularLocation>
        <location evidence="2">Membrane</location>
    </subcellularLocation>
</comment>
<evidence type="ECO:0000256" key="5">
    <source>
        <dbReference type="ARBA" id="ARBA00022679"/>
    </source>
</evidence>
<dbReference type="InterPro" id="IPR036097">
    <property type="entry name" value="HisK_dim/P_sf"/>
</dbReference>
<dbReference type="InterPro" id="IPR003661">
    <property type="entry name" value="HisK_dim/P_dom"/>
</dbReference>
<organism evidence="11 12">
    <name type="scientific">Sedimentibacter saalensis</name>
    <dbReference type="NCBI Taxonomy" id="130788"/>
    <lineage>
        <taxon>Bacteria</taxon>
        <taxon>Bacillati</taxon>
        <taxon>Bacillota</taxon>
        <taxon>Tissierellia</taxon>
        <taxon>Sedimentibacter</taxon>
    </lineage>
</organism>
<dbReference type="PROSITE" id="PS51257">
    <property type="entry name" value="PROKAR_LIPOPROTEIN"/>
    <property type="match status" value="1"/>
</dbReference>
<accession>A0A562J734</accession>
<keyword evidence="6 11" id="KW-0418">Kinase</keyword>
<dbReference type="GO" id="GO:0016036">
    <property type="term" value="P:cellular response to phosphate starvation"/>
    <property type="evidence" value="ECO:0007669"/>
    <property type="project" value="TreeGrafter"/>
</dbReference>